<dbReference type="PROSITE" id="PS50157">
    <property type="entry name" value="ZINC_FINGER_C2H2_2"/>
    <property type="match status" value="9"/>
</dbReference>
<dbReference type="InterPro" id="IPR036236">
    <property type="entry name" value="Znf_C2H2_sf"/>
</dbReference>
<gene>
    <name evidence="9" type="ORF">JYU34_003639</name>
</gene>
<dbReference type="EMBL" id="JAHIBW010000005">
    <property type="protein sequence ID" value="KAG7310812.1"/>
    <property type="molecule type" value="Genomic_DNA"/>
</dbReference>
<evidence type="ECO:0000256" key="7">
    <source>
        <dbReference type="PROSITE-ProRule" id="PRU00042"/>
    </source>
</evidence>
<dbReference type="PANTHER" id="PTHR24394">
    <property type="entry name" value="ZINC FINGER PROTEIN"/>
    <property type="match status" value="1"/>
</dbReference>
<reference evidence="9 10" key="1">
    <citation type="submission" date="2021-06" db="EMBL/GenBank/DDBJ databases">
        <title>A haploid diamondback moth (Plutella xylostella L.) genome assembly resolves 31 chromosomes and identifies a diamide resistance mutation.</title>
        <authorList>
            <person name="Ward C.M."/>
            <person name="Perry K.D."/>
            <person name="Baker G."/>
            <person name="Powis K."/>
            <person name="Heckel D.G."/>
            <person name="Baxter S.W."/>
        </authorList>
    </citation>
    <scope>NUCLEOTIDE SEQUENCE [LARGE SCALE GENOMIC DNA]</scope>
    <source>
        <strain evidence="9 10">LV</strain>
        <tissue evidence="9">Single pupa</tissue>
    </source>
</reference>
<keyword evidence="5" id="KW-0862">Zinc</keyword>
<evidence type="ECO:0000256" key="3">
    <source>
        <dbReference type="ARBA" id="ARBA00022737"/>
    </source>
</evidence>
<dbReference type="Gene3D" id="3.30.160.60">
    <property type="entry name" value="Classic Zinc Finger"/>
    <property type="match status" value="6"/>
</dbReference>
<comment type="caution">
    <text evidence="9">The sequence shown here is derived from an EMBL/GenBank/DDBJ whole genome shotgun (WGS) entry which is preliminary data.</text>
</comment>
<dbReference type="SMART" id="SM00355">
    <property type="entry name" value="ZnF_C2H2"/>
    <property type="match status" value="9"/>
</dbReference>
<feature type="domain" description="C2H2-type" evidence="8">
    <location>
        <begin position="30"/>
        <end position="57"/>
    </location>
</feature>
<dbReference type="Proteomes" id="UP000823941">
    <property type="component" value="Chromosome 5"/>
</dbReference>
<dbReference type="Pfam" id="PF12874">
    <property type="entry name" value="zf-met"/>
    <property type="match status" value="1"/>
</dbReference>
<dbReference type="SUPFAM" id="SSF57667">
    <property type="entry name" value="beta-beta-alpha zinc fingers"/>
    <property type="match status" value="5"/>
</dbReference>
<evidence type="ECO:0000256" key="4">
    <source>
        <dbReference type="ARBA" id="ARBA00022771"/>
    </source>
</evidence>
<feature type="domain" description="C2H2-type" evidence="8">
    <location>
        <begin position="235"/>
        <end position="261"/>
    </location>
</feature>
<organism evidence="9 10">
    <name type="scientific">Plutella xylostella</name>
    <name type="common">Diamondback moth</name>
    <name type="synonym">Plutella maculipennis</name>
    <dbReference type="NCBI Taxonomy" id="51655"/>
    <lineage>
        <taxon>Eukaryota</taxon>
        <taxon>Metazoa</taxon>
        <taxon>Ecdysozoa</taxon>
        <taxon>Arthropoda</taxon>
        <taxon>Hexapoda</taxon>
        <taxon>Insecta</taxon>
        <taxon>Pterygota</taxon>
        <taxon>Neoptera</taxon>
        <taxon>Endopterygota</taxon>
        <taxon>Lepidoptera</taxon>
        <taxon>Glossata</taxon>
        <taxon>Ditrysia</taxon>
        <taxon>Yponomeutoidea</taxon>
        <taxon>Plutellidae</taxon>
        <taxon>Plutella</taxon>
    </lineage>
</organism>
<keyword evidence="3" id="KW-0677">Repeat</keyword>
<protein>
    <recommendedName>
        <fullName evidence="8">C2H2-type domain-containing protein</fullName>
    </recommendedName>
</protein>
<feature type="domain" description="C2H2-type" evidence="8">
    <location>
        <begin position="262"/>
        <end position="289"/>
    </location>
</feature>
<evidence type="ECO:0000256" key="5">
    <source>
        <dbReference type="ARBA" id="ARBA00022833"/>
    </source>
</evidence>
<sequence length="296" mass="35326">MRMHCYRSEHEEIIKKPKRQIRKQVKKIKFSCDICNRNFNNPDNFEAHNLVHQGKDSTPIQCDICHKVYSRWSSLARHKESQHEAVRLSSLQCNKCGQIFKSTQSLRYHELRHSEPRQPLVCETCGRQYKRKSSLLLHIQTHEENRARTHACEQCGHEFFSKTAVENHKSKRHRNLQYICDCCKKSFKGKETLVKHILIKHEGKKLYECETCQKSFHSAYYLKEHRRYHTGERPYECHCLKRFVTKRMFKDHQRIHTGLKVHKCNVCGQSFTQRSTLTRHMNVHDKINKPGMVVNE</sequence>
<dbReference type="Pfam" id="PF00096">
    <property type="entry name" value="zf-C2H2"/>
    <property type="match status" value="6"/>
</dbReference>
<evidence type="ECO:0000259" key="8">
    <source>
        <dbReference type="PROSITE" id="PS50157"/>
    </source>
</evidence>
<evidence type="ECO:0000256" key="2">
    <source>
        <dbReference type="ARBA" id="ARBA00022723"/>
    </source>
</evidence>
<keyword evidence="6" id="KW-0539">Nucleus</keyword>
<feature type="domain" description="C2H2-type" evidence="8">
    <location>
        <begin position="178"/>
        <end position="206"/>
    </location>
</feature>
<keyword evidence="4 7" id="KW-0863">Zinc-finger</keyword>
<feature type="domain" description="C2H2-type" evidence="8">
    <location>
        <begin position="207"/>
        <end position="234"/>
    </location>
</feature>
<feature type="domain" description="C2H2-type" evidence="8">
    <location>
        <begin position="91"/>
        <end position="118"/>
    </location>
</feature>
<evidence type="ECO:0000256" key="6">
    <source>
        <dbReference type="ARBA" id="ARBA00023242"/>
    </source>
</evidence>
<feature type="domain" description="C2H2-type" evidence="8">
    <location>
        <begin position="120"/>
        <end position="147"/>
    </location>
</feature>
<feature type="domain" description="C2H2-type" evidence="8">
    <location>
        <begin position="150"/>
        <end position="178"/>
    </location>
</feature>
<proteinExistence type="predicted"/>
<keyword evidence="2" id="KW-0479">Metal-binding</keyword>
<dbReference type="PROSITE" id="PS00028">
    <property type="entry name" value="ZINC_FINGER_C2H2_1"/>
    <property type="match status" value="8"/>
</dbReference>
<dbReference type="InterPro" id="IPR013087">
    <property type="entry name" value="Znf_C2H2_type"/>
</dbReference>
<dbReference type="PANTHER" id="PTHR24394:SF29">
    <property type="entry name" value="MYONEURIN"/>
    <property type="match status" value="1"/>
</dbReference>
<comment type="subcellular location">
    <subcellularLocation>
        <location evidence="1">Nucleus</location>
    </subcellularLocation>
</comment>
<accession>A0ABQ7R0L7</accession>
<keyword evidence="10" id="KW-1185">Reference proteome</keyword>
<evidence type="ECO:0000256" key="1">
    <source>
        <dbReference type="ARBA" id="ARBA00004123"/>
    </source>
</evidence>
<evidence type="ECO:0000313" key="9">
    <source>
        <dbReference type="EMBL" id="KAG7310812.1"/>
    </source>
</evidence>
<name>A0ABQ7R0L7_PLUXY</name>
<evidence type="ECO:0000313" key="10">
    <source>
        <dbReference type="Proteomes" id="UP000823941"/>
    </source>
</evidence>
<feature type="domain" description="C2H2-type" evidence="8">
    <location>
        <begin position="60"/>
        <end position="88"/>
    </location>
</feature>